<reference evidence="7" key="1">
    <citation type="journal article" date="2019" name="Int. J. Syst. Evol. Microbiol.">
        <title>The Global Catalogue of Microorganisms (GCM) 10K type strain sequencing project: providing services to taxonomists for standard genome sequencing and annotation.</title>
        <authorList>
            <consortium name="The Broad Institute Genomics Platform"/>
            <consortium name="The Broad Institute Genome Sequencing Center for Infectious Disease"/>
            <person name="Wu L."/>
            <person name="Ma J."/>
        </authorList>
    </citation>
    <scope>NUCLEOTIDE SEQUENCE [LARGE SCALE GENOMIC DNA]</scope>
    <source>
        <strain evidence="7">KCTC 33676</strain>
    </source>
</reference>
<evidence type="ECO:0000313" key="6">
    <source>
        <dbReference type="EMBL" id="MFD2673508.1"/>
    </source>
</evidence>
<dbReference type="InterPro" id="IPR051043">
    <property type="entry name" value="Sulfatase_Mod_Factor_Kinase"/>
</dbReference>
<comment type="pathway">
    <text evidence="3">Amino-acid biosynthesis; ergothioneine biosynthesis.</text>
</comment>
<evidence type="ECO:0000259" key="5">
    <source>
        <dbReference type="Pfam" id="PF12867"/>
    </source>
</evidence>
<dbReference type="PANTHER" id="PTHR23150:SF36">
    <property type="entry name" value="HERCYNINE OXYGENASE"/>
    <property type="match status" value="1"/>
</dbReference>
<sequence>MHIQTGTPIHHQMDLRKEQFLAVRATTDRLVKPLYTEDYVIQASEDVSPVKWHLGHTTWFFEAFMLVPHQEGYEWYEPKLDGLFNSYYITHGHPFEKKHRGWLSRPTVEQVKAYREHVEAHVLQLINEADEEKLQELEPILEVGIHHEQQHQELLLMDIKYNFSVNPLRPVYHPLDAATDRVVDEIHTVQPGQEWLFFEGGKTMMGWEEQGFAYDNEKPRHTVWLEDYSLAARPVTNGEYIAFMEDGGYQKGEYWLAAGWDTVQKMAWTHPLYWEQKQDGTWHSFTLSGMKPVHPDQPVCHISYYEADAFARWAGKRLPTEAEWEHAFRHHSQSGHFAELETYHPTSVYQKEKDGSYKAFGDVWEWTQSPYTPYPGNKPFDGVLGEYNAKFMCNAYVLRGGSCVTPQTHIRETYRNFFAPDKRWAFSGFRLAGDGKC</sequence>
<dbReference type="InterPro" id="IPR016187">
    <property type="entry name" value="CTDL_fold"/>
</dbReference>
<keyword evidence="2" id="KW-0408">Iron</keyword>
<protein>
    <submittedName>
        <fullName evidence="6">Ergothioneine biosynthesis protein EgtB</fullName>
    </submittedName>
</protein>
<dbReference type="PANTHER" id="PTHR23150">
    <property type="entry name" value="SULFATASE MODIFYING FACTOR 1, 2"/>
    <property type="match status" value="1"/>
</dbReference>
<dbReference type="InterPro" id="IPR024775">
    <property type="entry name" value="DinB-like"/>
</dbReference>
<gene>
    <name evidence="6" type="primary">egtB</name>
    <name evidence="6" type="ORF">ACFSUC_18320</name>
</gene>
<feature type="domain" description="Sulfatase-modifying factor enzyme-like" evidence="4">
    <location>
        <begin position="193"/>
        <end position="432"/>
    </location>
</feature>
<dbReference type="InterPro" id="IPR017806">
    <property type="entry name" value="EgtB"/>
</dbReference>
<evidence type="ECO:0000256" key="2">
    <source>
        <dbReference type="ARBA" id="ARBA00023004"/>
    </source>
</evidence>
<keyword evidence="1" id="KW-0560">Oxidoreductase</keyword>
<evidence type="ECO:0000256" key="3">
    <source>
        <dbReference type="ARBA" id="ARBA00037882"/>
    </source>
</evidence>
<name>A0ABW5REX9_9BACL</name>
<dbReference type="InterPro" id="IPR042095">
    <property type="entry name" value="SUMF_sf"/>
</dbReference>
<dbReference type="Proteomes" id="UP001597497">
    <property type="component" value="Unassembled WGS sequence"/>
</dbReference>
<dbReference type="InterPro" id="IPR034660">
    <property type="entry name" value="DinB/YfiT-like"/>
</dbReference>
<dbReference type="EMBL" id="JBHUMM010000044">
    <property type="protein sequence ID" value="MFD2673508.1"/>
    <property type="molecule type" value="Genomic_DNA"/>
</dbReference>
<evidence type="ECO:0000256" key="1">
    <source>
        <dbReference type="ARBA" id="ARBA00023002"/>
    </source>
</evidence>
<organism evidence="6 7">
    <name type="scientific">Marinicrinis sediminis</name>
    <dbReference type="NCBI Taxonomy" id="1652465"/>
    <lineage>
        <taxon>Bacteria</taxon>
        <taxon>Bacillati</taxon>
        <taxon>Bacillota</taxon>
        <taxon>Bacilli</taxon>
        <taxon>Bacillales</taxon>
        <taxon>Paenibacillaceae</taxon>
    </lineage>
</organism>
<dbReference type="Gene3D" id="3.90.1580.10">
    <property type="entry name" value="paralog of FGE (formylglycine-generating enzyme)"/>
    <property type="match status" value="1"/>
</dbReference>
<evidence type="ECO:0000313" key="7">
    <source>
        <dbReference type="Proteomes" id="UP001597497"/>
    </source>
</evidence>
<dbReference type="Pfam" id="PF03781">
    <property type="entry name" value="FGE-sulfatase"/>
    <property type="match status" value="1"/>
</dbReference>
<dbReference type="SUPFAM" id="SSF109854">
    <property type="entry name" value="DinB/YfiT-like putative metalloenzymes"/>
    <property type="match status" value="1"/>
</dbReference>
<dbReference type="NCBIfam" id="TIGR03440">
    <property type="entry name" value="egtB_TIGR03440"/>
    <property type="match status" value="1"/>
</dbReference>
<dbReference type="RefSeq" id="WP_379931093.1">
    <property type="nucleotide sequence ID" value="NZ_JBHUMM010000044.1"/>
</dbReference>
<dbReference type="Pfam" id="PF12867">
    <property type="entry name" value="DinB_2"/>
    <property type="match status" value="1"/>
</dbReference>
<proteinExistence type="predicted"/>
<comment type="caution">
    <text evidence="6">The sequence shown here is derived from an EMBL/GenBank/DDBJ whole genome shotgun (WGS) entry which is preliminary data.</text>
</comment>
<dbReference type="InterPro" id="IPR005532">
    <property type="entry name" value="SUMF_dom"/>
</dbReference>
<feature type="domain" description="DinB-like" evidence="5">
    <location>
        <begin position="19"/>
        <end position="153"/>
    </location>
</feature>
<dbReference type="SUPFAM" id="SSF56436">
    <property type="entry name" value="C-type lectin-like"/>
    <property type="match status" value="1"/>
</dbReference>
<evidence type="ECO:0000259" key="4">
    <source>
        <dbReference type="Pfam" id="PF03781"/>
    </source>
</evidence>
<keyword evidence="7" id="KW-1185">Reference proteome</keyword>
<accession>A0ABW5REX9</accession>